<accession>A0A5B7CTS2</accession>
<evidence type="ECO:0000256" key="2">
    <source>
        <dbReference type="SAM" id="SignalP"/>
    </source>
</evidence>
<dbReference type="EMBL" id="VSRR010000226">
    <property type="protein sequence ID" value="MPC12625.1"/>
    <property type="molecule type" value="Genomic_DNA"/>
</dbReference>
<proteinExistence type="predicted"/>
<keyword evidence="2" id="KW-0732">Signal</keyword>
<feature type="region of interest" description="Disordered" evidence="1">
    <location>
        <begin position="45"/>
        <end position="65"/>
    </location>
</feature>
<dbReference type="AlphaFoldDB" id="A0A5B7CTS2"/>
<keyword evidence="4" id="KW-1185">Reference proteome</keyword>
<comment type="caution">
    <text evidence="3">The sequence shown here is derived from an EMBL/GenBank/DDBJ whole genome shotgun (WGS) entry which is preliminary data.</text>
</comment>
<evidence type="ECO:0000313" key="4">
    <source>
        <dbReference type="Proteomes" id="UP000324222"/>
    </source>
</evidence>
<feature type="chain" id="PRO_5022747780" description="Secreted protein" evidence="2">
    <location>
        <begin position="32"/>
        <end position="117"/>
    </location>
</feature>
<gene>
    <name evidence="3" type="ORF">E2C01_005328</name>
</gene>
<feature type="signal peptide" evidence="2">
    <location>
        <begin position="1"/>
        <end position="31"/>
    </location>
</feature>
<reference evidence="3 4" key="1">
    <citation type="submission" date="2019-05" db="EMBL/GenBank/DDBJ databases">
        <title>Another draft genome of Portunus trituberculatus and its Hox gene families provides insights of decapod evolution.</title>
        <authorList>
            <person name="Jeong J.-H."/>
            <person name="Song I."/>
            <person name="Kim S."/>
            <person name="Choi T."/>
            <person name="Kim D."/>
            <person name="Ryu S."/>
            <person name="Kim W."/>
        </authorList>
    </citation>
    <scope>NUCLEOTIDE SEQUENCE [LARGE SCALE GENOMIC DNA]</scope>
    <source>
        <tissue evidence="3">Muscle</tissue>
    </source>
</reference>
<protein>
    <recommendedName>
        <fullName evidence="5">Secreted protein</fullName>
    </recommendedName>
</protein>
<organism evidence="3 4">
    <name type="scientific">Portunus trituberculatus</name>
    <name type="common">Swimming crab</name>
    <name type="synonym">Neptunus trituberculatus</name>
    <dbReference type="NCBI Taxonomy" id="210409"/>
    <lineage>
        <taxon>Eukaryota</taxon>
        <taxon>Metazoa</taxon>
        <taxon>Ecdysozoa</taxon>
        <taxon>Arthropoda</taxon>
        <taxon>Crustacea</taxon>
        <taxon>Multicrustacea</taxon>
        <taxon>Malacostraca</taxon>
        <taxon>Eumalacostraca</taxon>
        <taxon>Eucarida</taxon>
        <taxon>Decapoda</taxon>
        <taxon>Pleocyemata</taxon>
        <taxon>Brachyura</taxon>
        <taxon>Eubrachyura</taxon>
        <taxon>Portunoidea</taxon>
        <taxon>Portunidae</taxon>
        <taxon>Portuninae</taxon>
        <taxon>Portunus</taxon>
    </lineage>
</organism>
<sequence>MLASFIPAQVAWNQTMHLLHATAFCLLATLSSQVPQALKTIFVQEAAPSDQAKDRKKHSQHTERRNLLQKCNLDLDATNCSERGLLERGVTLPHTFTMSSQHLLPSRTGETSSSGLL</sequence>
<dbReference type="Proteomes" id="UP000324222">
    <property type="component" value="Unassembled WGS sequence"/>
</dbReference>
<evidence type="ECO:0008006" key="5">
    <source>
        <dbReference type="Google" id="ProtNLM"/>
    </source>
</evidence>
<evidence type="ECO:0000313" key="3">
    <source>
        <dbReference type="EMBL" id="MPC12625.1"/>
    </source>
</evidence>
<evidence type="ECO:0000256" key="1">
    <source>
        <dbReference type="SAM" id="MobiDB-lite"/>
    </source>
</evidence>
<name>A0A5B7CTS2_PORTR</name>